<protein>
    <submittedName>
        <fullName evidence="1">Uncharacterized protein</fullName>
    </submittedName>
</protein>
<proteinExistence type="predicted"/>
<accession>A0A820EJI3</accession>
<gene>
    <name evidence="1" type="ORF">JBS370_LOCUS38565</name>
</gene>
<evidence type="ECO:0000313" key="1">
    <source>
        <dbReference type="EMBL" id="CAF4247219.1"/>
    </source>
</evidence>
<name>A0A820EJI3_9BILA</name>
<organism evidence="1 2">
    <name type="scientific">Rotaria sordida</name>
    <dbReference type="NCBI Taxonomy" id="392033"/>
    <lineage>
        <taxon>Eukaryota</taxon>
        <taxon>Metazoa</taxon>
        <taxon>Spiralia</taxon>
        <taxon>Gnathifera</taxon>
        <taxon>Rotifera</taxon>
        <taxon>Eurotatoria</taxon>
        <taxon>Bdelloidea</taxon>
        <taxon>Philodinida</taxon>
        <taxon>Philodinidae</taxon>
        <taxon>Rotaria</taxon>
    </lineage>
</organism>
<sequence length="44" mass="4683">RKLIKSASITNAVEILPTGAIVSEQYTQHGVELGLASENTENAE</sequence>
<reference evidence="1" key="1">
    <citation type="submission" date="2021-02" db="EMBL/GenBank/DDBJ databases">
        <authorList>
            <person name="Nowell W R."/>
        </authorList>
    </citation>
    <scope>NUCLEOTIDE SEQUENCE</scope>
</reference>
<evidence type="ECO:0000313" key="2">
    <source>
        <dbReference type="Proteomes" id="UP000663836"/>
    </source>
</evidence>
<dbReference type="Proteomes" id="UP000663836">
    <property type="component" value="Unassembled WGS sequence"/>
</dbReference>
<comment type="caution">
    <text evidence="1">The sequence shown here is derived from an EMBL/GenBank/DDBJ whole genome shotgun (WGS) entry which is preliminary data.</text>
</comment>
<dbReference type="AlphaFoldDB" id="A0A820EJI3"/>
<dbReference type="EMBL" id="CAJOBD010021631">
    <property type="protein sequence ID" value="CAF4247219.1"/>
    <property type="molecule type" value="Genomic_DNA"/>
</dbReference>
<feature type="non-terminal residue" evidence="1">
    <location>
        <position position="1"/>
    </location>
</feature>